<dbReference type="GeneID" id="106808423"/>
<evidence type="ECO:0000256" key="4">
    <source>
        <dbReference type="ARBA" id="ARBA00022759"/>
    </source>
</evidence>
<dbReference type="InterPro" id="IPR036875">
    <property type="entry name" value="Znf_CCHC_sf"/>
</dbReference>
<evidence type="ECO:0000256" key="3">
    <source>
        <dbReference type="ARBA" id="ARBA00022722"/>
    </source>
</evidence>
<keyword evidence="4" id="KW-0255">Endonuclease</keyword>
<protein>
    <submittedName>
        <fullName evidence="8">Uncharacterized protein LOC106808423</fullName>
    </submittedName>
</protein>
<dbReference type="Proteomes" id="UP000695022">
    <property type="component" value="Unplaced"/>
</dbReference>
<dbReference type="Gene3D" id="2.40.70.10">
    <property type="entry name" value="Acid Proteases"/>
    <property type="match status" value="1"/>
</dbReference>
<reference evidence="8" key="1">
    <citation type="submission" date="2025-08" db="UniProtKB">
        <authorList>
            <consortium name="RefSeq"/>
        </authorList>
    </citation>
    <scope>IDENTIFICATION</scope>
</reference>
<keyword evidence="3" id="KW-0540">Nuclease</keyword>
<keyword evidence="1" id="KW-0808">Transferase</keyword>
<sequence>MHMEPPGRVTMCTRCGSSHGRGDSCPAKDKRCRKCKKMGHFQAVCRTKQANEVTSRHANDSGTSESYDRLFIGSITQGRDDPWQVQLEIAGKSVDFKIDTGADITVMSARTYSGLHNRPVLKPTNTILSSPGGTLTCKGQFVMQTSHTGKMYSFPVVVLTGPQVNNLLGRQVASQMGLVKRVNEIDRTLFGDIGLLKCDPVKIQLKENSIQY</sequence>
<dbReference type="SUPFAM" id="SSF57756">
    <property type="entry name" value="Retrovirus zinc finger-like domains"/>
    <property type="match status" value="1"/>
</dbReference>
<keyword evidence="2" id="KW-0548">Nucleotidyltransferase</keyword>
<dbReference type="InterPro" id="IPR001995">
    <property type="entry name" value="Peptidase_A2_cat"/>
</dbReference>
<evidence type="ECO:0000313" key="7">
    <source>
        <dbReference type="Proteomes" id="UP000695022"/>
    </source>
</evidence>
<dbReference type="PANTHER" id="PTHR37984:SF5">
    <property type="entry name" value="PROTEIN NYNRIN-LIKE"/>
    <property type="match status" value="1"/>
</dbReference>
<dbReference type="InterPro" id="IPR021109">
    <property type="entry name" value="Peptidase_aspartic_dom_sf"/>
</dbReference>
<dbReference type="PANTHER" id="PTHR37984">
    <property type="entry name" value="PROTEIN CBG26694"/>
    <property type="match status" value="1"/>
</dbReference>
<dbReference type="PROSITE" id="PS50175">
    <property type="entry name" value="ASP_PROT_RETROV"/>
    <property type="match status" value="1"/>
</dbReference>
<keyword evidence="7" id="KW-1185">Reference proteome</keyword>
<evidence type="ECO:0000256" key="2">
    <source>
        <dbReference type="ARBA" id="ARBA00022695"/>
    </source>
</evidence>
<dbReference type="InterPro" id="IPR050951">
    <property type="entry name" value="Retrovirus_Pol_polyprotein"/>
</dbReference>
<evidence type="ECO:0000256" key="1">
    <source>
        <dbReference type="ARBA" id="ARBA00022679"/>
    </source>
</evidence>
<keyword evidence="5" id="KW-0378">Hydrolase</keyword>
<proteinExistence type="predicted"/>
<dbReference type="SUPFAM" id="SSF50630">
    <property type="entry name" value="Acid proteases"/>
    <property type="match status" value="1"/>
</dbReference>
<gene>
    <name evidence="8" type="primary">LOC106808423</name>
</gene>
<dbReference type="RefSeq" id="XP_014666628.1">
    <property type="nucleotide sequence ID" value="XM_014811142.1"/>
</dbReference>
<name>A0ABM1E357_PRICU</name>
<dbReference type="Pfam" id="PF13650">
    <property type="entry name" value="Asp_protease_2"/>
    <property type="match status" value="1"/>
</dbReference>
<dbReference type="Gene3D" id="4.10.60.10">
    <property type="entry name" value="Zinc finger, CCHC-type"/>
    <property type="match status" value="1"/>
</dbReference>
<organism evidence="7 8">
    <name type="scientific">Priapulus caudatus</name>
    <name type="common">Priapulid worm</name>
    <dbReference type="NCBI Taxonomy" id="37621"/>
    <lineage>
        <taxon>Eukaryota</taxon>
        <taxon>Metazoa</taxon>
        <taxon>Ecdysozoa</taxon>
        <taxon>Scalidophora</taxon>
        <taxon>Priapulida</taxon>
        <taxon>Priapulimorpha</taxon>
        <taxon>Priapulimorphida</taxon>
        <taxon>Priapulidae</taxon>
        <taxon>Priapulus</taxon>
    </lineage>
</organism>
<evidence type="ECO:0000256" key="5">
    <source>
        <dbReference type="ARBA" id="ARBA00022801"/>
    </source>
</evidence>
<accession>A0ABM1E357</accession>
<evidence type="ECO:0000259" key="6">
    <source>
        <dbReference type="PROSITE" id="PS50175"/>
    </source>
</evidence>
<evidence type="ECO:0000313" key="8">
    <source>
        <dbReference type="RefSeq" id="XP_014666628.1"/>
    </source>
</evidence>
<feature type="domain" description="Peptidase A2" evidence="6">
    <location>
        <begin position="94"/>
        <end position="172"/>
    </location>
</feature>